<accession>A0A0G4NE50</accession>
<dbReference type="SUPFAM" id="SSF54897">
    <property type="entry name" value="Protease propeptides/inhibitors"/>
    <property type="match status" value="1"/>
</dbReference>
<sequence>MSHKNESTDETYCRSSIDSTMLEVDVEKANLLPKPSASSDDEIQATWKTNESLKHESSAATHHEPEQSPALNHSPVPSLVERHPHFNITVPLFIWLVNPFIWWKTGWDPRGTLLMGTAQSLVAIGITTAIWSFLTSGSRDERTIDCSIDRTANAGEEKSGTIETADNVKSPVLDAPHASNRPSTAEGAASWKNKETKSTVVFLWMMALVSVTNALISLPWSQANLHSTRACQTPSHRGSFQLGKHRVSIAPPIECQIKVTACADSVDSTFLISDGIREKLAGCLRRTPNHHHSQMPNIETCLAKIEIPGHWNEPGSTRVADRKTYPTLQSLMMRFIAAIPLVTLLVSANSIVSYEGYQALRVRFEGDLPAVQRKLSKLSYDEWERTADDITITLSPEQIPAFKSLGLKYDVMHGDLGASINAESASGAECKRQIDDLAWYDSYHPYDDHKAYFEELHAAHPDHSEIISTGTSYEGRDIFGIHFWGDEGPGKPAIVFHGTVHAREWITAPVIEYLTLQLLTGYRNDNQTTVARNSYDFYIFPFVNPDGFVYTQTNDRLWRKNRQPPPNNSTVCWGRDINRNWPYKWDASPKGASADPCHFGYKGEAPGDTPEMAGLHAFIDRLRDTNGIKLFIDWHSYSQYLLAPLSWNCTQYIPKLGQHINLARRATQAIREVEGTQFVFGPSCATLYVATGYSIDYAYEVGKADWAYLIELRDTGNHGFVLPPEQIRGSAEEQWAGFKTILQYVDVEDIFEA</sequence>
<comment type="similarity">
    <text evidence="4 14">Belongs to the peptidase M14 family.</text>
</comment>
<keyword evidence="11" id="KW-0843">Virulence</keyword>
<evidence type="ECO:0000256" key="9">
    <source>
        <dbReference type="ARBA" id="ARBA00022801"/>
    </source>
</evidence>
<dbReference type="PROSITE" id="PS52035">
    <property type="entry name" value="PEPTIDASE_M14"/>
    <property type="match status" value="1"/>
</dbReference>
<keyword evidence="7" id="KW-0479">Metal-binding</keyword>
<keyword evidence="9" id="KW-0378">Hydrolase</keyword>
<reference evidence="19" key="1">
    <citation type="submission" date="2015-05" db="EMBL/GenBank/DDBJ databases">
        <authorList>
            <person name="Fogelqvist Johan"/>
        </authorList>
    </citation>
    <scope>NUCLEOTIDE SEQUENCE [LARGE SCALE GENOMIC DNA]</scope>
</reference>
<evidence type="ECO:0000256" key="10">
    <source>
        <dbReference type="ARBA" id="ARBA00022833"/>
    </source>
</evidence>
<evidence type="ECO:0000256" key="13">
    <source>
        <dbReference type="ARBA" id="ARBA00023145"/>
    </source>
</evidence>
<evidence type="ECO:0000256" key="3">
    <source>
        <dbReference type="ARBA" id="ARBA00004613"/>
    </source>
</evidence>
<feature type="transmembrane region" description="Helical" evidence="16">
    <location>
        <begin position="201"/>
        <end position="220"/>
    </location>
</feature>
<feature type="active site" description="Proton donor/acceptor" evidence="14">
    <location>
        <position position="711"/>
    </location>
</feature>
<keyword evidence="16" id="KW-0812">Transmembrane</keyword>
<dbReference type="GO" id="GO:0005576">
    <property type="term" value="C:extracellular region"/>
    <property type="evidence" value="ECO:0007669"/>
    <property type="project" value="UniProtKB-SubCell"/>
</dbReference>
<gene>
    <name evidence="18" type="ORF">BN1723_006178</name>
</gene>
<evidence type="ECO:0000256" key="14">
    <source>
        <dbReference type="PROSITE-ProRule" id="PRU01379"/>
    </source>
</evidence>
<feature type="transmembrane region" description="Helical" evidence="16">
    <location>
        <begin position="113"/>
        <end position="134"/>
    </location>
</feature>
<feature type="region of interest" description="Disordered" evidence="15">
    <location>
        <begin position="154"/>
        <end position="191"/>
    </location>
</feature>
<name>A0A0G4NE50_VERLO</name>
<dbReference type="InterPro" id="IPR057246">
    <property type="entry name" value="CARBOXYPEPT_ZN_1"/>
</dbReference>
<evidence type="ECO:0000256" key="11">
    <source>
        <dbReference type="ARBA" id="ARBA00023026"/>
    </source>
</evidence>
<evidence type="ECO:0000313" key="19">
    <source>
        <dbReference type="Proteomes" id="UP000045706"/>
    </source>
</evidence>
<keyword evidence="8" id="KW-0732">Signal</keyword>
<dbReference type="Proteomes" id="UP000045706">
    <property type="component" value="Unassembled WGS sequence"/>
</dbReference>
<dbReference type="FunFam" id="3.40.630.10:FF:000165">
    <property type="entry name" value="Glucan 1,4-alpha-glucosidase, putative"/>
    <property type="match status" value="1"/>
</dbReference>
<evidence type="ECO:0000256" key="1">
    <source>
        <dbReference type="ARBA" id="ARBA00001947"/>
    </source>
</evidence>
<keyword evidence="16" id="KW-1133">Transmembrane helix</keyword>
<dbReference type="SMART" id="SM00631">
    <property type="entry name" value="Zn_pept"/>
    <property type="match status" value="1"/>
</dbReference>
<dbReference type="EMBL" id="CVQI01034162">
    <property type="protein sequence ID" value="CRK44585.1"/>
    <property type="molecule type" value="Genomic_DNA"/>
</dbReference>
<dbReference type="PRINTS" id="PR00765">
    <property type="entry name" value="CRBOXYPTASEA"/>
</dbReference>
<dbReference type="Pfam" id="PF00246">
    <property type="entry name" value="Peptidase_M14"/>
    <property type="match status" value="1"/>
</dbReference>
<comment type="function">
    <text evidence="2">Extracellular metalloprotease that contributes to pathogenicity.</text>
</comment>
<feature type="compositionally biased region" description="Basic and acidic residues" evidence="15">
    <location>
        <begin position="51"/>
        <end position="66"/>
    </location>
</feature>
<dbReference type="GO" id="GO:0006508">
    <property type="term" value="P:proteolysis"/>
    <property type="evidence" value="ECO:0007669"/>
    <property type="project" value="UniProtKB-KW"/>
</dbReference>
<evidence type="ECO:0000259" key="17">
    <source>
        <dbReference type="PROSITE" id="PS52035"/>
    </source>
</evidence>
<evidence type="ECO:0000256" key="16">
    <source>
        <dbReference type="SAM" id="Phobius"/>
    </source>
</evidence>
<keyword evidence="16" id="KW-0472">Membrane</keyword>
<dbReference type="PROSITE" id="PS00132">
    <property type="entry name" value="CARBOXYPEPT_ZN_1"/>
    <property type="match status" value="1"/>
</dbReference>
<dbReference type="PANTHER" id="PTHR11705:SF143">
    <property type="entry name" value="SLL0236 PROTEIN"/>
    <property type="match status" value="1"/>
</dbReference>
<evidence type="ECO:0000256" key="7">
    <source>
        <dbReference type="ARBA" id="ARBA00022723"/>
    </source>
</evidence>
<evidence type="ECO:0000256" key="2">
    <source>
        <dbReference type="ARBA" id="ARBA00003091"/>
    </source>
</evidence>
<organism evidence="18 19">
    <name type="scientific">Verticillium longisporum</name>
    <name type="common">Verticillium dahliae var. longisporum</name>
    <dbReference type="NCBI Taxonomy" id="100787"/>
    <lineage>
        <taxon>Eukaryota</taxon>
        <taxon>Fungi</taxon>
        <taxon>Dikarya</taxon>
        <taxon>Ascomycota</taxon>
        <taxon>Pezizomycotina</taxon>
        <taxon>Sordariomycetes</taxon>
        <taxon>Hypocreomycetidae</taxon>
        <taxon>Glomerellales</taxon>
        <taxon>Plectosphaerellaceae</taxon>
        <taxon>Verticillium</taxon>
    </lineage>
</organism>
<evidence type="ECO:0000256" key="12">
    <source>
        <dbReference type="ARBA" id="ARBA00023049"/>
    </source>
</evidence>
<dbReference type="PANTHER" id="PTHR11705">
    <property type="entry name" value="PROTEASE FAMILY M14 CARBOXYPEPTIDASE A,B"/>
    <property type="match status" value="1"/>
</dbReference>
<protein>
    <recommendedName>
        <fullName evidence="17">Peptidase M14 domain-containing protein</fullName>
    </recommendedName>
</protein>
<dbReference type="CDD" id="cd03860">
    <property type="entry name" value="M14_CP_A-B_like"/>
    <property type="match status" value="1"/>
</dbReference>
<dbReference type="AlphaFoldDB" id="A0A0G4NE50"/>
<keyword evidence="5" id="KW-0964">Secreted</keyword>
<dbReference type="InterPro" id="IPR000834">
    <property type="entry name" value="Peptidase_M14"/>
</dbReference>
<feature type="domain" description="Peptidase M14" evidence="17">
    <location>
        <begin position="442"/>
        <end position="745"/>
    </location>
</feature>
<comment type="subcellular location">
    <subcellularLocation>
        <location evidence="3">Secreted</location>
    </subcellularLocation>
</comment>
<feature type="transmembrane region" description="Helical" evidence="16">
    <location>
        <begin position="84"/>
        <end position="101"/>
    </location>
</feature>
<evidence type="ECO:0000256" key="6">
    <source>
        <dbReference type="ARBA" id="ARBA00022670"/>
    </source>
</evidence>
<keyword evidence="12" id="KW-0482">Metalloprotease</keyword>
<evidence type="ECO:0000256" key="5">
    <source>
        <dbReference type="ARBA" id="ARBA00022525"/>
    </source>
</evidence>
<evidence type="ECO:0000256" key="15">
    <source>
        <dbReference type="SAM" id="MobiDB-lite"/>
    </source>
</evidence>
<feature type="region of interest" description="Disordered" evidence="15">
    <location>
        <begin position="32"/>
        <end position="76"/>
    </location>
</feature>
<evidence type="ECO:0000256" key="4">
    <source>
        <dbReference type="ARBA" id="ARBA00005988"/>
    </source>
</evidence>
<dbReference type="Gene3D" id="3.40.630.10">
    <property type="entry name" value="Zn peptidases"/>
    <property type="match status" value="1"/>
</dbReference>
<dbReference type="GO" id="GO:0004181">
    <property type="term" value="F:metallocarboxypeptidase activity"/>
    <property type="evidence" value="ECO:0007669"/>
    <property type="project" value="InterPro"/>
</dbReference>
<dbReference type="SUPFAM" id="SSF53187">
    <property type="entry name" value="Zn-dependent exopeptidases"/>
    <property type="match status" value="1"/>
</dbReference>
<evidence type="ECO:0000313" key="18">
    <source>
        <dbReference type="EMBL" id="CRK44585.1"/>
    </source>
</evidence>
<evidence type="ECO:0000256" key="8">
    <source>
        <dbReference type="ARBA" id="ARBA00022729"/>
    </source>
</evidence>
<keyword evidence="6" id="KW-0645">Protease</keyword>
<proteinExistence type="inferred from homology"/>
<dbReference type="GO" id="GO:0008270">
    <property type="term" value="F:zinc ion binding"/>
    <property type="evidence" value="ECO:0007669"/>
    <property type="project" value="InterPro"/>
</dbReference>
<keyword evidence="13" id="KW-0865">Zymogen</keyword>
<comment type="cofactor">
    <cofactor evidence="1">
        <name>Zn(2+)</name>
        <dbReference type="ChEBI" id="CHEBI:29105"/>
    </cofactor>
</comment>
<keyword evidence="10" id="KW-0862">Zinc</keyword>